<evidence type="ECO:0008006" key="3">
    <source>
        <dbReference type="Google" id="ProtNLM"/>
    </source>
</evidence>
<comment type="caution">
    <text evidence="1">The sequence shown here is derived from an EMBL/GenBank/DDBJ whole genome shotgun (WGS) entry which is preliminary data.</text>
</comment>
<keyword evidence="2" id="KW-1185">Reference proteome</keyword>
<evidence type="ECO:0000313" key="1">
    <source>
        <dbReference type="EMBL" id="MBD8082924.1"/>
    </source>
</evidence>
<dbReference type="Proteomes" id="UP000637299">
    <property type="component" value="Unassembled WGS sequence"/>
</dbReference>
<organism evidence="1 2">
    <name type="scientific">Chryseobacterium caseinilyticum</name>
    <dbReference type="NCBI Taxonomy" id="2771428"/>
    <lineage>
        <taxon>Bacteria</taxon>
        <taxon>Pseudomonadati</taxon>
        <taxon>Bacteroidota</taxon>
        <taxon>Flavobacteriia</taxon>
        <taxon>Flavobacteriales</taxon>
        <taxon>Weeksellaceae</taxon>
        <taxon>Chryseobacterium group</taxon>
        <taxon>Chryseobacterium</taxon>
    </lineage>
</organism>
<name>A0ABR8ZC82_9FLAO</name>
<proteinExistence type="predicted"/>
<dbReference type="RefSeq" id="WP_191736892.1">
    <property type="nucleotide sequence ID" value="NZ_JACYFS010000003.1"/>
</dbReference>
<dbReference type="InterPro" id="IPR046228">
    <property type="entry name" value="DUF6261"/>
</dbReference>
<sequence>MKSIHLPKLRNAEYLQFIKDFAGVISLNDPAGLQIDGKLSALTDETNELEGLFKKAVASDKTKILLALDQRRDDAINGITVFLESHEYHFEDQKRHNAQILLRNLANYGSGIARENYQSETAILNNIFSEWTNDSNLSDAVISLGLTSWLNELNDANTEFNTEYLLRTQEYGDANPQTIKSKREKTKVAYYALRDRIDALHAFSETVESPYTKVINELNALIDQYNTMLMNRKNLSTEEKADKSS</sequence>
<reference evidence="1 2" key="1">
    <citation type="submission" date="2020-09" db="EMBL/GenBank/DDBJ databases">
        <title>Genome seq and assembly of Chryseobacterium sp.</title>
        <authorList>
            <person name="Chhetri G."/>
        </authorList>
    </citation>
    <scope>NUCLEOTIDE SEQUENCE [LARGE SCALE GENOMIC DNA]</scope>
    <source>
        <strain evidence="1 2">GCR10</strain>
    </source>
</reference>
<dbReference type="Pfam" id="PF19775">
    <property type="entry name" value="DUF6261"/>
    <property type="match status" value="1"/>
</dbReference>
<dbReference type="EMBL" id="JACYFS010000003">
    <property type="protein sequence ID" value="MBD8082924.1"/>
    <property type="molecule type" value="Genomic_DNA"/>
</dbReference>
<accession>A0ABR8ZC82</accession>
<protein>
    <recommendedName>
        <fullName evidence="3">Hemagglutinin</fullName>
    </recommendedName>
</protein>
<gene>
    <name evidence="1" type="ORF">IC610_10905</name>
</gene>
<evidence type="ECO:0000313" key="2">
    <source>
        <dbReference type="Proteomes" id="UP000637299"/>
    </source>
</evidence>